<dbReference type="AlphaFoldDB" id="A0A915CTY3"/>
<feature type="region of interest" description="Disordered" evidence="3">
    <location>
        <begin position="896"/>
        <end position="915"/>
    </location>
</feature>
<feature type="region of interest" description="Disordered" evidence="3">
    <location>
        <begin position="589"/>
        <end position="625"/>
    </location>
</feature>
<name>A0A915CTY3_9BILA</name>
<feature type="compositionally biased region" description="Low complexity" evidence="3">
    <location>
        <begin position="693"/>
        <end position="702"/>
    </location>
</feature>
<dbReference type="SUPFAM" id="SSF54236">
    <property type="entry name" value="Ubiquitin-like"/>
    <property type="match status" value="1"/>
</dbReference>
<dbReference type="GO" id="GO:0031929">
    <property type="term" value="P:TOR signaling"/>
    <property type="evidence" value="ECO:0007669"/>
    <property type="project" value="TreeGrafter"/>
</dbReference>
<feature type="domain" description="Ubiquitin-like" evidence="5">
    <location>
        <begin position="4"/>
        <end position="80"/>
    </location>
</feature>
<proteinExistence type="inferred from homology"/>
<evidence type="ECO:0000313" key="7">
    <source>
        <dbReference type="WBParaSite" id="jg12608"/>
    </source>
</evidence>
<accession>A0A915CTY3</accession>
<dbReference type="Gene3D" id="3.10.20.90">
    <property type="entry name" value="Phosphatidylinositol 3-kinase Catalytic Subunit, Chain A, domain 1"/>
    <property type="match status" value="1"/>
</dbReference>
<dbReference type="InterPro" id="IPR007303">
    <property type="entry name" value="TIP41-like"/>
</dbReference>
<feature type="compositionally biased region" description="Low complexity" evidence="3">
    <location>
        <begin position="414"/>
        <end position="435"/>
    </location>
</feature>
<evidence type="ECO:0000313" key="6">
    <source>
        <dbReference type="Proteomes" id="UP000887574"/>
    </source>
</evidence>
<keyword evidence="4" id="KW-1133">Transmembrane helix</keyword>
<sequence length="1202" mass="134333">MVLINVKIRTLEGGDSRVEVDDEALLSEFREKVHIATTVEKEQQRLIFRGKALVDDAQTLKFYGLEDEMTVHLVKRRAMAPGENISIDEPPIQQPTYDEQHHHSHVHTHSMIMGNVPVERTQLFQDPDRTLEIMQELLARVRGSFDVFAEASMLASQPNTDDFTINVVLRGQREPTVDSPARERYEKLKKELNQLVWMVSTVQVLFNLHVDQLLIGEQGDGLGDDAACEIIANILQGMYFLDDFLTEELKALHPADDPLVLLAEQLENMQLPEDDEHQQTMDNNIIMRHITATDLTLLLEHMSHMDSHIQEHLMLRYYRVLSLRHSYDGSSYPARLLNGFTTAISRIQHLRSHIYHIISDFGVHVDMNPLNRIFPQYILYERDDPPEANINFVFCHPRNSNPANRTNSGIRSRVGSVSQASSQPQAPPSGQVPSANVVMPSISPMNGALTGGFNFGNQRVAGNINQPFSPLAGGIMIGQTGPQQPLNVSAPMRSQPFANVQMATSEGATTPGAAAINTQPPTTNQGFGPFGQRMPQIPTGGMHPPRGFRIPRPAMPQMGIPQNVSFQVGAGPAPQPGTSQTGFRISFQTHTTQPSSSSGTQEPMDTTGSQPGSPPINNQRTANPMLSNSLGQALSEFMNMASQMGSTGGQVPINIRSFPQQTMQQNRSNPTLLNNVTNTHAPPRRSNSTSRLAAAGSAAPGAQREPNQARVNRAAATDPYQFGGRQAPYRGGDNGLLILLTQSFRRIRNFELDARHNDFWNDPFTVASGRRLRERNADSNTNSMDESSATPANSSATTNAGAARPEVRVNNNGEAVFTDEEIFRDYIFSTFEQVAMSMAEAAPSTRQSSSESAQVFGYSPAMSWPMLLPPGAAGFPSEIVGVFSATAEIPMNVQMPMPGVRKRNSMSTTKPRREFSRRITRTEQNYVFHGQLEFRAIQDHILDSQCVHLEGTICQVCKFEKELRIPLMPEMIFPHNCLALKMCNQTEGNFIEFNAFDALRLVDVGKLPNVKVGPSAAWKEARKDLSLPEFEQPFDWTYTSSYKGTLAGNSPIEQTTEKIDFEKLKQRETIHFYSQMTLYEDELADHGMCDTRIFGEAGKPYVLREWAQREANYAELSSDGLANVLDENLIWPSLTEVSAETLLKNLGRQNVHFVWFLLNKFYVKKLRHIIFFFIPTRILILLLNQKWTVMFAMRRKGTSTFY</sequence>
<dbReference type="PANTHER" id="PTHR21021:SF16">
    <property type="entry name" value="TIP41-LIKE PROTEIN"/>
    <property type="match status" value="1"/>
</dbReference>
<dbReference type="Pfam" id="PF00240">
    <property type="entry name" value="ubiquitin"/>
    <property type="match status" value="1"/>
</dbReference>
<dbReference type="Pfam" id="PF04176">
    <property type="entry name" value="TIP41"/>
    <property type="match status" value="1"/>
</dbReference>
<dbReference type="Proteomes" id="UP000887574">
    <property type="component" value="Unplaced"/>
</dbReference>
<dbReference type="GO" id="GO:0005829">
    <property type="term" value="C:cytosol"/>
    <property type="evidence" value="ECO:0007669"/>
    <property type="project" value="TreeGrafter"/>
</dbReference>
<feature type="region of interest" description="Disordered" evidence="3">
    <location>
        <begin position="776"/>
        <end position="807"/>
    </location>
</feature>
<keyword evidence="4" id="KW-0472">Membrane</keyword>
<dbReference type="SMART" id="SM00213">
    <property type="entry name" value="UBQ"/>
    <property type="match status" value="1"/>
</dbReference>
<evidence type="ECO:0000256" key="3">
    <source>
        <dbReference type="SAM" id="MobiDB-lite"/>
    </source>
</evidence>
<dbReference type="WBParaSite" id="jg12608">
    <property type="protein sequence ID" value="jg12608"/>
    <property type="gene ID" value="jg12608"/>
</dbReference>
<keyword evidence="6" id="KW-1185">Reference proteome</keyword>
<dbReference type="PROSITE" id="PS50053">
    <property type="entry name" value="UBIQUITIN_2"/>
    <property type="match status" value="1"/>
</dbReference>
<evidence type="ECO:0000259" key="5">
    <source>
        <dbReference type="PROSITE" id="PS50053"/>
    </source>
</evidence>
<feature type="compositionally biased region" description="Low complexity" evidence="3">
    <location>
        <begin position="787"/>
        <end position="803"/>
    </location>
</feature>
<feature type="transmembrane region" description="Helical" evidence="4">
    <location>
        <begin position="1166"/>
        <end position="1184"/>
    </location>
</feature>
<evidence type="ECO:0000256" key="2">
    <source>
        <dbReference type="ARBA" id="ARBA00018951"/>
    </source>
</evidence>
<feature type="region of interest" description="Disordered" evidence="3">
    <location>
        <begin position="401"/>
        <end position="436"/>
    </location>
</feature>
<feature type="region of interest" description="Disordered" evidence="3">
    <location>
        <begin position="662"/>
        <end position="711"/>
    </location>
</feature>
<organism evidence="6 7">
    <name type="scientific">Ditylenchus dipsaci</name>
    <dbReference type="NCBI Taxonomy" id="166011"/>
    <lineage>
        <taxon>Eukaryota</taxon>
        <taxon>Metazoa</taxon>
        <taxon>Ecdysozoa</taxon>
        <taxon>Nematoda</taxon>
        <taxon>Chromadorea</taxon>
        <taxon>Rhabditida</taxon>
        <taxon>Tylenchina</taxon>
        <taxon>Tylenchomorpha</taxon>
        <taxon>Sphaerularioidea</taxon>
        <taxon>Anguinidae</taxon>
        <taxon>Anguininae</taxon>
        <taxon>Ditylenchus</taxon>
    </lineage>
</organism>
<reference evidence="7" key="1">
    <citation type="submission" date="2022-11" db="UniProtKB">
        <authorList>
            <consortium name="WormBaseParasite"/>
        </authorList>
    </citation>
    <scope>IDENTIFICATION</scope>
</reference>
<feature type="compositionally biased region" description="Polar residues" evidence="3">
    <location>
        <begin position="662"/>
        <end position="691"/>
    </location>
</feature>
<evidence type="ECO:0000256" key="1">
    <source>
        <dbReference type="ARBA" id="ARBA00006658"/>
    </source>
</evidence>
<feature type="compositionally biased region" description="Polar residues" evidence="3">
    <location>
        <begin position="401"/>
        <end position="410"/>
    </location>
</feature>
<evidence type="ECO:0000256" key="4">
    <source>
        <dbReference type="SAM" id="Phobius"/>
    </source>
</evidence>
<dbReference type="InterPro" id="IPR000626">
    <property type="entry name" value="Ubiquitin-like_dom"/>
</dbReference>
<keyword evidence="4" id="KW-0812">Transmembrane</keyword>
<comment type="similarity">
    <text evidence="1">Belongs to the TIP41 family.</text>
</comment>
<dbReference type="InterPro" id="IPR029071">
    <property type="entry name" value="Ubiquitin-like_domsf"/>
</dbReference>
<dbReference type="InterPro" id="IPR051330">
    <property type="entry name" value="Phosphatase_reg/MetRdx"/>
</dbReference>
<protein>
    <recommendedName>
        <fullName evidence="2">TIP41-like protein</fullName>
    </recommendedName>
</protein>
<dbReference type="PANTHER" id="PTHR21021">
    <property type="entry name" value="GAF/PUTATIVE CYTOSKELETAL PROTEIN"/>
    <property type="match status" value="1"/>
</dbReference>